<protein>
    <submittedName>
        <fullName evidence="2">Uncharacterized protein</fullName>
    </submittedName>
</protein>
<feature type="compositionally biased region" description="Low complexity" evidence="1">
    <location>
        <begin position="60"/>
        <end position="86"/>
    </location>
</feature>
<keyword evidence="3" id="KW-1185">Reference proteome</keyword>
<gene>
    <name evidence="2" type="ORF">PCOR1329_LOCUS9456</name>
</gene>
<evidence type="ECO:0000313" key="3">
    <source>
        <dbReference type="Proteomes" id="UP001189429"/>
    </source>
</evidence>
<evidence type="ECO:0000313" key="2">
    <source>
        <dbReference type="EMBL" id="CAK0801674.1"/>
    </source>
</evidence>
<proteinExistence type="predicted"/>
<reference evidence="2" key="1">
    <citation type="submission" date="2023-10" db="EMBL/GenBank/DDBJ databases">
        <authorList>
            <person name="Chen Y."/>
            <person name="Shah S."/>
            <person name="Dougan E. K."/>
            <person name="Thang M."/>
            <person name="Chan C."/>
        </authorList>
    </citation>
    <scope>NUCLEOTIDE SEQUENCE [LARGE SCALE GENOMIC DNA]</scope>
</reference>
<sequence>MLDPNEPVSAGGIRDSSANKKKFSRSSFDYKRGRPEFRDLFPEFCDEAKRPPSGRWCLNGPPAAAEATADAESGDAAAAPAGAAGAPRPGGALGGVWLGGRALLALSVLLAGYRHCGGCGWG</sequence>
<organism evidence="2 3">
    <name type="scientific">Prorocentrum cordatum</name>
    <dbReference type="NCBI Taxonomy" id="2364126"/>
    <lineage>
        <taxon>Eukaryota</taxon>
        <taxon>Sar</taxon>
        <taxon>Alveolata</taxon>
        <taxon>Dinophyceae</taxon>
        <taxon>Prorocentrales</taxon>
        <taxon>Prorocentraceae</taxon>
        <taxon>Prorocentrum</taxon>
    </lineage>
</organism>
<feature type="region of interest" description="Disordered" evidence="1">
    <location>
        <begin position="55"/>
        <end position="86"/>
    </location>
</feature>
<dbReference type="Proteomes" id="UP001189429">
    <property type="component" value="Unassembled WGS sequence"/>
</dbReference>
<dbReference type="EMBL" id="CAUYUJ010002636">
    <property type="protein sequence ID" value="CAK0801674.1"/>
    <property type="molecule type" value="Genomic_DNA"/>
</dbReference>
<evidence type="ECO:0000256" key="1">
    <source>
        <dbReference type="SAM" id="MobiDB-lite"/>
    </source>
</evidence>
<comment type="caution">
    <text evidence="2">The sequence shown here is derived from an EMBL/GenBank/DDBJ whole genome shotgun (WGS) entry which is preliminary data.</text>
</comment>
<feature type="region of interest" description="Disordered" evidence="1">
    <location>
        <begin position="1"/>
        <end position="25"/>
    </location>
</feature>
<name>A0ABN9Q7B8_9DINO</name>
<accession>A0ABN9Q7B8</accession>